<dbReference type="EMBL" id="UOED01000032">
    <property type="protein sequence ID" value="VAV88365.1"/>
    <property type="molecule type" value="Genomic_DNA"/>
</dbReference>
<sequence>MKVDIQFCDVELGEAIETHIQRKLHIALSRMVSYITTISISISDVNELGACGDKYCRVQISSTEFDDIIIEDTQIDLFYVIDRVIQRASRSLELKIAQL</sequence>
<dbReference type="Pfam" id="PF02482">
    <property type="entry name" value="Ribosomal_S30AE"/>
    <property type="match status" value="1"/>
</dbReference>
<dbReference type="SUPFAM" id="SSF69754">
    <property type="entry name" value="Ribosome binding protein Y (YfiA homologue)"/>
    <property type="match status" value="1"/>
</dbReference>
<gene>
    <name evidence="1" type="ORF">MNBD_ALPHA02-56</name>
</gene>
<accession>A0A3B0RYH1</accession>
<dbReference type="InterPro" id="IPR036567">
    <property type="entry name" value="RHF-like"/>
</dbReference>
<protein>
    <recommendedName>
        <fullName evidence="2">Ribosomal subunit interface protein</fullName>
    </recommendedName>
</protein>
<name>A0A3B0RYH1_9ZZZZ</name>
<dbReference type="AlphaFoldDB" id="A0A3B0RYH1"/>
<dbReference type="Gene3D" id="3.30.160.100">
    <property type="entry name" value="Ribosome hibernation promotion factor-like"/>
    <property type="match status" value="1"/>
</dbReference>
<dbReference type="InterPro" id="IPR003489">
    <property type="entry name" value="RHF/RaiA"/>
</dbReference>
<organism evidence="1">
    <name type="scientific">hydrothermal vent metagenome</name>
    <dbReference type="NCBI Taxonomy" id="652676"/>
    <lineage>
        <taxon>unclassified sequences</taxon>
        <taxon>metagenomes</taxon>
        <taxon>ecological metagenomes</taxon>
    </lineage>
</organism>
<proteinExistence type="predicted"/>
<reference evidence="1" key="1">
    <citation type="submission" date="2018-06" db="EMBL/GenBank/DDBJ databases">
        <authorList>
            <person name="Zhirakovskaya E."/>
        </authorList>
    </citation>
    <scope>NUCLEOTIDE SEQUENCE</scope>
</reference>
<evidence type="ECO:0008006" key="2">
    <source>
        <dbReference type="Google" id="ProtNLM"/>
    </source>
</evidence>
<evidence type="ECO:0000313" key="1">
    <source>
        <dbReference type="EMBL" id="VAV88365.1"/>
    </source>
</evidence>